<feature type="active site" description="Charge relay system" evidence="5">
    <location>
        <position position="340"/>
    </location>
</feature>
<dbReference type="PRINTS" id="PR00723">
    <property type="entry name" value="SUBTILISIN"/>
</dbReference>
<dbReference type="InterPro" id="IPR036852">
    <property type="entry name" value="Peptidase_S8/S53_dom_sf"/>
</dbReference>
<dbReference type="InterPro" id="IPR000209">
    <property type="entry name" value="Peptidase_S8/S53_dom"/>
</dbReference>
<dbReference type="PROSITE" id="PS00137">
    <property type="entry name" value="SUBTILASE_HIS"/>
    <property type="match status" value="1"/>
</dbReference>
<dbReference type="InterPro" id="IPR022398">
    <property type="entry name" value="Peptidase_S8_His-AS"/>
</dbReference>
<feature type="compositionally biased region" description="Polar residues" evidence="6">
    <location>
        <begin position="35"/>
        <end position="54"/>
    </location>
</feature>
<proteinExistence type="inferred from homology"/>
<dbReference type="OrthoDB" id="5288185at2"/>
<sequence>MKKIFNPLVAINTLFIALCIGAFLYSQYNSDSGFGRQTQSAKKTTGKNGSAASSSERDLELGSVKNQTDKVSDEPSALFNDPAIKQAWGLKKSDAARAWSVTQGTKDTIVAIIDTGIDINHEDLKNNLWVNPGESGTDERGRDKASNGVDDDGNGFIDDVHGWNFVSNNNKLDDNHGHGTHIAGIVGAEASNGKGISGVAPNVSLMVIKYFDPKVPNTDNLKNTIASIHYAIKMGAHIINYSGGGTDYSKEEYDAVAEAERKGILFVAAAGNERSNSDHHPYYPADYGLKNIISVTAIDPTTEVLPSSNYGVKTVDIAAPGQNILSCLPNNSYGLMTGTSQATAFVSGAAALVMSHKDQYFKAAEVKNYILATGDPSTSLLAKTKTSRQLNLFKSLTILGGETGLSGTARAQVQDSFPSDSNRRGTSSDPNMESVSSVAHFGQELLHSIESQKERKRPSAQPRLGSGQPAANEN</sequence>
<dbReference type="GO" id="GO:0006508">
    <property type="term" value="P:proteolysis"/>
    <property type="evidence" value="ECO:0007669"/>
    <property type="project" value="UniProtKB-KW"/>
</dbReference>
<feature type="compositionally biased region" description="Polar residues" evidence="6">
    <location>
        <begin position="407"/>
        <end position="437"/>
    </location>
</feature>
<dbReference type="AlphaFoldDB" id="M4V9F8"/>
<dbReference type="EMBL" id="CP003537">
    <property type="protein sequence ID" value="AGH95858.1"/>
    <property type="molecule type" value="Genomic_DNA"/>
</dbReference>
<keyword evidence="7" id="KW-0812">Transmembrane</keyword>
<feature type="region of interest" description="Disordered" evidence="6">
    <location>
        <begin position="407"/>
        <end position="474"/>
    </location>
</feature>
<evidence type="ECO:0000256" key="3">
    <source>
        <dbReference type="ARBA" id="ARBA00022801"/>
    </source>
</evidence>
<dbReference type="KEGG" id="bex:A11Q_1642"/>
<dbReference type="PROSITE" id="PS51892">
    <property type="entry name" value="SUBTILASE"/>
    <property type="match status" value="1"/>
</dbReference>
<dbReference type="HOGENOM" id="CLU_594050_0_0_7"/>
<evidence type="ECO:0000256" key="1">
    <source>
        <dbReference type="ARBA" id="ARBA00011073"/>
    </source>
</evidence>
<gene>
    <name evidence="9" type="ORF">A11Q_1642</name>
</gene>
<feature type="active site" description="Charge relay system" evidence="5">
    <location>
        <position position="178"/>
    </location>
</feature>
<dbReference type="InterPro" id="IPR051048">
    <property type="entry name" value="Peptidase_S8/S53_subtilisin"/>
</dbReference>
<protein>
    <submittedName>
        <fullName evidence="9">Serine protease/subtilase</fullName>
    </submittedName>
</protein>
<dbReference type="PATRIC" id="fig|1184267.3.peg.1663"/>
<dbReference type="InterPro" id="IPR034204">
    <property type="entry name" value="PfSUB1-like_cat_dom"/>
</dbReference>
<dbReference type="GO" id="GO:0004252">
    <property type="term" value="F:serine-type endopeptidase activity"/>
    <property type="evidence" value="ECO:0007669"/>
    <property type="project" value="UniProtKB-UniRule"/>
</dbReference>
<keyword evidence="3 5" id="KW-0378">Hydrolase</keyword>
<keyword evidence="2 5" id="KW-0645">Protease</keyword>
<reference evidence="9 10" key="1">
    <citation type="journal article" date="2013" name="ISME J.">
        <title>By their genes ye shall know them: genomic signatures of predatory bacteria.</title>
        <authorList>
            <person name="Pasternak Z."/>
            <person name="Pietrokovski S."/>
            <person name="Rotem O."/>
            <person name="Gophna U."/>
            <person name="Lurie-Weinberger M.N."/>
            <person name="Jurkevitch E."/>
        </authorList>
    </citation>
    <scope>NUCLEOTIDE SEQUENCE [LARGE SCALE GENOMIC DNA]</scope>
    <source>
        <strain evidence="9 10">JSS</strain>
    </source>
</reference>
<dbReference type="STRING" id="1184267.A11Q_1642"/>
<organism evidence="9 10">
    <name type="scientific">Pseudobdellovibrio exovorus JSS</name>
    <dbReference type="NCBI Taxonomy" id="1184267"/>
    <lineage>
        <taxon>Bacteria</taxon>
        <taxon>Pseudomonadati</taxon>
        <taxon>Bdellovibrionota</taxon>
        <taxon>Bdellovibrionia</taxon>
        <taxon>Bdellovibrionales</taxon>
        <taxon>Pseudobdellovibrionaceae</taxon>
        <taxon>Pseudobdellovibrio</taxon>
    </lineage>
</organism>
<dbReference type="RefSeq" id="WP_015470348.1">
    <property type="nucleotide sequence ID" value="NC_020813.1"/>
</dbReference>
<keyword evidence="7" id="KW-1133">Transmembrane helix</keyword>
<name>M4V9F8_9BACT</name>
<accession>M4V9F8</accession>
<dbReference type="CDD" id="cd07473">
    <property type="entry name" value="Peptidases_S8_Subtilisin_like"/>
    <property type="match status" value="1"/>
</dbReference>
<dbReference type="PANTHER" id="PTHR43399">
    <property type="entry name" value="SUBTILISIN-RELATED"/>
    <property type="match status" value="1"/>
</dbReference>
<dbReference type="Gene3D" id="3.40.50.200">
    <property type="entry name" value="Peptidase S8/S53 domain"/>
    <property type="match status" value="1"/>
</dbReference>
<feature type="region of interest" description="Disordered" evidence="6">
    <location>
        <begin position="35"/>
        <end position="76"/>
    </location>
</feature>
<feature type="transmembrane region" description="Helical" evidence="7">
    <location>
        <begin position="7"/>
        <end position="28"/>
    </location>
</feature>
<evidence type="ECO:0000256" key="4">
    <source>
        <dbReference type="ARBA" id="ARBA00022825"/>
    </source>
</evidence>
<dbReference type="InterPro" id="IPR023827">
    <property type="entry name" value="Peptidase_S8_Asp-AS"/>
</dbReference>
<dbReference type="PANTHER" id="PTHR43399:SF4">
    <property type="entry name" value="CELL WALL-ASSOCIATED PROTEASE"/>
    <property type="match status" value="1"/>
</dbReference>
<feature type="active site" description="Charge relay system" evidence="5">
    <location>
        <position position="114"/>
    </location>
</feature>
<keyword evidence="4 5" id="KW-0720">Serine protease</keyword>
<feature type="domain" description="Peptidase S8/S53" evidence="8">
    <location>
        <begin position="106"/>
        <end position="374"/>
    </location>
</feature>
<keyword evidence="7" id="KW-0472">Membrane</keyword>
<dbReference type="eggNOG" id="COG1404">
    <property type="taxonomic scope" value="Bacteria"/>
</dbReference>
<dbReference type="PROSITE" id="PS00136">
    <property type="entry name" value="SUBTILASE_ASP"/>
    <property type="match status" value="1"/>
</dbReference>
<feature type="region of interest" description="Disordered" evidence="6">
    <location>
        <begin position="130"/>
        <end position="153"/>
    </location>
</feature>
<evidence type="ECO:0000256" key="7">
    <source>
        <dbReference type="SAM" id="Phobius"/>
    </source>
</evidence>
<dbReference type="InterPro" id="IPR015500">
    <property type="entry name" value="Peptidase_S8_subtilisin-rel"/>
</dbReference>
<evidence type="ECO:0000256" key="2">
    <source>
        <dbReference type="ARBA" id="ARBA00022670"/>
    </source>
</evidence>
<comment type="similarity">
    <text evidence="1 5">Belongs to the peptidase S8 family.</text>
</comment>
<evidence type="ECO:0000256" key="5">
    <source>
        <dbReference type="PROSITE-ProRule" id="PRU01240"/>
    </source>
</evidence>
<dbReference type="Proteomes" id="UP000012040">
    <property type="component" value="Chromosome"/>
</dbReference>
<evidence type="ECO:0000259" key="8">
    <source>
        <dbReference type="Pfam" id="PF00082"/>
    </source>
</evidence>
<keyword evidence="10" id="KW-1185">Reference proteome</keyword>
<dbReference type="Pfam" id="PF00082">
    <property type="entry name" value="Peptidase_S8"/>
    <property type="match status" value="1"/>
</dbReference>
<evidence type="ECO:0000313" key="10">
    <source>
        <dbReference type="Proteomes" id="UP000012040"/>
    </source>
</evidence>
<evidence type="ECO:0000313" key="9">
    <source>
        <dbReference type="EMBL" id="AGH95858.1"/>
    </source>
</evidence>
<dbReference type="SUPFAM" id="SSF52743">
    <property type="entry name" value="Subtilisin-like"/>
    <property type="match status" value="1"/>
</dbReference>
<evidence type="ECO:0000256" key="6">
    <source>
        <dbReference type="SAM" id="MobiDB-lite"/>
    </source>
</evidence>